<name>A0ABQ4EHN7_9ACTN</name>
<dbReference type="SUPFAM" id="SSF46785">
    <property type="entry name" value="Winged helix' DNA-binding domain"/>
    <property type="match status" value="1"/>
</dbReference>
<dbReference type="InterPro" id="IPR013196">
    <property type="entry name" value="HTH_11"/>
</dbReference>
<dbReference type="Gene3D" id="1.10.10.10">
    <property type="entry name" value="Winged helix-like DNA-binding domain superfamily/Winged helix DNA-binding domain"/>
    <property type="match status" value="1"/>
</dbReference>
<proteinExistence type="predicted"/>
<accession>A0ABQ4EHN7</accession>
<comment type="caution">
    <text evidence="4">The sequence shown here is derived from an EMBL/GenBank/DDBJ whole genome shotgun (WGS) entry which is preliminary data.</text>
</comment>
<dbReference type="Pfam" id="PF13280">
    <property type="entry name" value="WYL"/>
    <property type="match status" value="1"/>
</dbReference>
<dbReference type="InterPro" id="IPR028349">
    <property type="entry name" value="PafC-like"/>
</dbReference>
<evidence type="ECO:0000313" key="4">
    <source>
        <dbReference type="EMBL" id="GIG94239.1"/>
    </source>
</evidence>
<dbReference type="EMBL" id="BONX01000004">
    <property type="protein sequence ID" value="GIG94239.1"/>
    <property type="molecule type" value="Genomic_DNA"/>
</dbReference>
<feature type="domain" description="WCX" evidence="3">
    <location>
        <begin position="233"/>
        <end position="311"/>
    </location>
</feature>
<dbReference type="InterPro" id="IPR057727">
    <property type="entry name" value="WCX_dom"/>
</dbReference>
<dbReference type="PIRSF" id="PIRSF016838">
    <property type="entry name" value="PafC"/>
    <property type="match status" value="1"/>
</dbReference>
<evidence type="ECO:0000259" key="3">
    <source>
        <dbReference type="Pfam" id="PF25583"/>
    </source>
</evidence>
<dbReference type="PANTHER" id="PTHR34580">
    <property type="match status" value="1"/>
</dbReference>
<dbReference type="Pfam" id="PF25583">
    <property type="entry name" value="WCX"/>
    <property type="match status" value="1"/>
</dbReference>
<evidence type="ECO:0000259" key="2">
    <source>
        <dbReference type="Pfam" id="PF13280"/>
    </source>
</evidence>
<keyword evidence="5" id="KW-1185">Reference proteome</keyword>
<dbReference type="RefSeq" id="WP_203855905.1">
    <property type="nucleotide sequence ID" value="NZ_BAAAZQ010000002.1"/>
</dbReference>
<sequence>MRADRLLSIALLLQSRGRLTARQLAGELEVSVRTIYRDVLALGTAGIPVYGDANGYQLVDGYQTQLTGLTADEAQGLALTGLPGAAADLGLAEAVAAAQLKLAAALPAALRERADRMRQVFHLDAPGWYHDGDSADHLAAVADAVWRQRVVTVRYENWTRVVDRRLEPYGLVLKAGKWYLVARADRDLRTFRVNHIRQLSVLAERFDRPAEFDLAAYWRAQILEFRTRLHRAEALARFAPGVLDQLPHLSGSAVADAVAEGERQPDGWVLARVPIESDSHAERQFLRLGAEVEVLEPESLRQRLAATVSGLATLYAAPPR</sequence>
<evidence type="ECO:0000259" key="1">
    <source>
        <dbReference type="Pfam" id="PF08279"/>
    </source>
</evidence>
<protein>
    <submittedName>
        <fullName evidence="4">Transcriptional regulator</fullName>
    </submittedName>
</protein>
<dbReference type="Pfam" id="PF08279">
    <property type="entry name" value="HTH_11"/>
    <property type="match status" value="1"/>
</dbReference>
<gene>
    <name evidence="4" type="ORF">Pma05_08120</name>
</gene>
<dbReference type="Proteomes" id="UP000621500">
    <property type="component" value="Unassembled WGS sequence"/>
</dbReference>
<evidence type="ECO:0000313" key="5">
    <source>
        <dbReference type="Proteomes" id="UP000621500"/>
    </source>
</evidence>
<reference evidence="4 5" key="1">
    <citation type="submission" date="2021-01" db="EMBL/GenBank/DDBJ databases">
        <title>Whole genome shotgun sequence of Plantactinospora mayteni NBRC 109088.</title>
        <authorList>
            <person name="Komaki H."/>
            <person name="Tamura T."/>
        </authorList>
    </citation>
    <scope>NUCLEOTIDE SEQUENCE [LARGE SCALE GENOMIC DNA]</scope>
    <source>
        <strain evidence="4 5">NBRC 109088</strain>
    </source>
</reference>
<dbReference type="PANTHER" id="PTHR34580:SF1">
    <property type="entry name" value="PROTEIN PAFC"/>
    <property type="match status" value="1"/>
</dbReference>
<dbReference type="PROSITE" id="PS52050">
    <property type="entry name" value="WYL"/>
    <property type="match status" value="1"/>
</dbReference>
<dbReference type="InterPro" id="IPR051534">
    <property type="entry name" value="CBASS_pafABC_assoc_protein"/>
</dbReference>
<dbReference type="InterPro" id="IPR036390">
    <property type="entry name" value="WH_DNA-bd_sf"/>
</dbReference>
<organism evidence="4 5">
    <name type="scientific">Plantactinospora mayteni</name>
    <dbReference type="NCBI Taxonomy" id="566021"/>
    <lineage>
        <taxon>Bacteria</taxon>
        <taxon>Bacillati</taxon>
        <taxon>Actinomycetota</taxon>
        <taxon>Actinomycetes</taxon>
        <taxon>Micromonosporales</taxon>
        <taxon>Micromonosporaceae</taxon>
        <taxon>Plantactinospora</taxon>
    </lineage>
</organism>
<dbReference type="InterPro" id="IPR036388">
    <property type="entry name" value="WH-like_DNA-bd_sf"/>
</dbReference>
<feature type="domain" description="WYL" evidence="2">
    <location>
        <begin position="136"/>
        <end position="200"/>
    </location>
</feature>
<dbReference type="InterPro" id="IPR026881">
    <property type="entry name" value="WYL_dom"/>
</dbReference>
<feature type="domain" description="Helix-turn-helix type 11" evidence="1">
    <location>
        <begin position="6"/>
        <end position="57"/>
    </location>
</feature>